<reference evidence="2 3" key="1">
    <citation type="submission" date="2024-08" db="EMBL/GenBank/DDBJ databases">
        <title>Genome mining of Saccharopolyspora cebuensis PGLac3 from Nigerian medicinal plant.</title>
        <authorList>
            <person name="Ezeobiora C.E."/>
            <person name="Igbokwe N.H."/>
            <person name="Amin D.H."/>
            <person name="Mendie U.E."/>
        </authorList>
    </citation>
    <scope>NUCLEOTIDE SEQUENCE [LARGE SCALE GENOMIC DNA]</scope>
    <source>
        <strain evidence="2 3">PGLac3</strain>
    </source>
</reference>
<dbReference type="Proteomes" id="UP001564626">
    <property type="component" value="Unassembled WGS sequence"/>
</dbReference>
<evidence type="ECO:0000256" key="1">
    <source>
        <dbReference type="SAM" id="SignalP"/>
    </source>
</evidence>
<name>A0ABV4CPZ8_9PSEU</name>
<sequence>MRLLPTATALAAGAFAMLVSAGAASAATGEVVVFETEVQQATTWANPNGCQKLPLAAHVLVNQTDQPVRIYGDPFCLTPSLTVEPGYGAHVMPGSGSFSA</sequence>
<dbReference type="EMBL" id="JBGEHV010000043">
    <property type="protein sequence ID" value="MEY8041861.1"/>
    <property type="molecule type" value="Genomic_DNA"/>
</dbReference>
<keyword evidence="3" id="KW-1185">Reference proteome</keyword>
<keyword evidence="1" id="KW-0732">Signal</keyword>
<evidence type="ECO:0000313" key="3">
    <source>
        <dbReference type="Proteomes" id="UP001564626"/>
    </source>
</evidence>
<gene>
    <name evidence="2" type="ORF">AB8O55_20825</name>
</gene>
<proteinExistence type="predicted"/>
<organism evidence="2 3">
    <name type="scientific">Saccharopolyspora cebuensis</name>
    <dbReference type="NCBI Taxonomy" id="418759"/>
    <lineage>
        <taxon>Bacteria</taxon>
        <taxon>Bacillati</taxon>
        <taxon>Actinomycetota</taxon>
        <taxon>Actinomycetes</taxon>
        <taxon>Pseudonocardiales</taxon>
        <taxon>Pseudonocardiaceae</taxon>
        <taxon>Saccharopolyspora</taxon>
    </lineage>
</organism>
<comment type="caution">
    <text evidence="2">The sequence shown here is derived from an EMBL/GenBank/DDBJ whole genome shotgun (WGS) entry which is preliminary data.</text>
</comment>
<feature type="signal peptide" evidence="1">
    <location>
        <begin position="1"/>
        <end position="26"/>
    </location>
</feature>
<protein>
    <recommendedName>
        <fullName evidence="4">Secreted protein</fullName>
    </recommendedName>
</protein>
<dbReference type="RefSeq" id="WP_345361433.1">
    <property type="nucleotide sequence ID" value="NZ_BAABII010000005.1"/>
</dbReference>
<feature type="chain" id="PRO_5046200605" description="Secreted protein" evidence="1">
    <location>
        <begin position="27"/>
        <end position="100"/>
    </location>
</feature>
<accession>A0ABV4CPZ8</accession>
<evidence type="ECO:0000313" key="2">
    <source>
        <dbReference type="EMBL" id="MEY8041861.1"/>
    </source>
</evidence>
<evidence type="ECO:0008006" key="4">
    <source>
        <dbReference type="Google" id="ProtNLM"/>
    </source>
</evidence>